<keyword evidence="1" id="KW-0472">Membrane</keyword>
<proteinExistence type="predicted"/>
<keyword evidence="3" id="KW-1185">Reference proteome</keyword>
<keyword evidence="1" id="KW-1133">Transmembrane helix</keyword>
<evidence type="ECO:0000313" key="3">
    <source>
        <dbReference type="Proteomes" id="UP000295411"/>
    </source>
</evidence>
<name>A0A4R5U2T5_9MICC</name>
<dbReference type="RefSeq" id="WP_133402379.1">
    <property type="nucleotide sequence ID" value="NZ_SMTK01000001.1"/>
</dbReference>
<keyword evidence="1" id="KW-0812">Transmembrane</keyword>
<sequence>MNADATLLPPGIWEKLWASSPYWFCGAVLLPWTMLRDQLGPWTAATVAVVPAMAAALLVRRAGRKRRLRRIEANIARGVIEAVVRYPDEAGIAPNSGWRAGYLALQDSGFRFQQLRGRTSGPVGAPLQILSPRPLGARPLRPREAPERGQGFQALGFAVGQCPFEVAGDPLYLRGLALRGDVDADDAPP</sequence>
<protein>
    <submittedName>
        <fullName evidence="2">Uncharacterized protein</fullName>
    </submittedName>
</protein>
<evidence type="ECO:0000256" key="1">
    <source>
        <dbReference type="SAM" id="Phobius"/>
    </source>
</evidence>
<evidence type="ECO:0000313" key="2">
    <source>
        <dbReference type="EMBL" id="TDK27966.1"/>
    </source>
</evidence>
<dbReference type="AlphaFoldDB" id="A0A4R5U2T5"/>
<reference evidence="2 3" key="1">
    <citation type="submission" date="2019-03" db="EMBL/GenBank/DDBJ databases">
        <title>Arthrobacter sp. nov., an bacterium isolated from biocrust in Mu Us Desert.</title>
        <authorList>
            <person name="Lixiong L."/>
        </authorList>
    </citation>
    <scope>NUCLEOTIDE SEQUENCE [LARGE SCALE GENOMIC DNA]</scope>
    <source>
        <strain evidence="2 3">SLN-3</strain>
    </source>
</reference>
<dbReference type="Proteomes" id="UP000295411">
    <property type="component" value="Unassembled WGS sequence"/>
</dbReference>
<dbReference type="EMBL" id="SMTK01000001">
    <property type="protein sequence ID" value="TDK27966.1"/>
    <property type="molecule type" value="Genomic_DNA"/>
</dbReference>
<dbReference type="OrthoDB" id="9839076at2"/>
<feature type="transmembrane region" description="Helical" evidence="1">
    <location>
        <begin position="39"/>
        <end position="59"/>
    </location>
</feature>
<gene>
    <name evidence="2" type="ORF">E2F48_02325</name>
</gene>
<accession>A0A4R5U2T5</accession>
<organism evidence="2 3">
    <name type="scientific">Arthrobacter crusticola</name>
    <dbReference type="NCBI Taxonomy" id="2547960"/>
    <lineage>
        <taxon>Bacteria</taxon>
        <taxon>Bacillati</taxon>
        <taxon>Actinomycetota</taxon>
        <taxon>Actinomycetes</taxon>
        <taxon>Micrococcales</taxon>
        <taxon>Micrococcaceae</taxon>
        <taxon>Arthrobacter</taxon>
    </lineage>
</organism>
<comment type="caution">
    <text evidence="2">The sequence shown here is derived from an EMBL/GenBank/DDBJ whole genome shotgun (WGS) entry which is preliminary data.</text>
</comment>